<protein>
    <submittedName>
        <fullName evidence="1">Uncharacterized protein</fullName>
    </submittedName>
</protein>
<evidence type="ECO:0000313" key="2">
    <source>
        <dbReference type="Proteomes" id="UP000095517"/>
    </source>
</evidence>
<reference evidence="1 2" key="1">
    <citation type="submission" date="2015-09" db="EMBL/GenBank/DDBJ databases">
        <authorList>
            <consortium name="Pathogen Informatics"/>
        </authorList>
    </citation>
    <scope>NUCLEOTIDE SEQUENCE [LARGE SCALE GENOMIC DNA]</scope>
    <source>
        <strain evidence="1 2">2789STDY5608840</strain>
    </source>
</reference>
<dbReference type="Gene3D" id="3.55.50.40">
    <property type="match status" value="1"/>
</dbReference>
<evidence type="ECO:0000313" key="1">
    <source>
        <dbReference type="EMBL" id="CUO97644.1"/>
    </source>
</evidence>
<accession>A0A174JD63</accession>
<organism evidence="1 2">
    <name type="scientific">Bacteroides finegoldii</name>
    <dbReference type="NCBI Taxonomy" id="338188"/>
    <lineage>
        <taxon>Bacteria</taxon>
        <taxon>Pseudomonadati</taxon>
        <taxon>Bacteroidota</taxon>
        <taxon>Bacteroidia</taxon>
        <taxon>Bacteroidales</taxon>
        <taxon>Bacteroidaceae</taxon>
        <taxon>Bacteroides</taxon>
    </lineage>
</organism>
<proteinExistence type="predicted"/>
<gene>
    <name evidence="1" type="ORF">ERS852397_03230</name>
</gene>
<dbReference type="STRING" id="338188.ERS852397_03230"/>
<dbReference type="EMBL" id="CYZH01000022">
    <property type="protein sequence ID" value="CUO97644.1"/>
    <property type="molecule type" value="Genomic_DNA"/>
</dbReference>
<name>A0A174JD63_9BACE</name>
<dbReference type="Proteomes" id="UP000095517">
    <property type="component" value="Unassembled WGS sequence"/>
</dbReference>
<sequence>MFISELWCVMESVDIKDISGNLRFSTPINEGSKRHFLLMKEDYITLKFSLDNPVYFQLGDGVDNELGIFELVDLYKPSYNTTTGAYDYELRLDAYYWKWKNKKFFYTPETTGREAGWNLTATLDTHLNVFLANLKALGYKFRKEEFTYEIDNTVANTSKLVSYDNVNLIDALTQMAETWECEWWIENKTIHFGRCEYSSPVDFKAGDLTDTENVNVNSMRRSDSQTTYATRVYAFGSTRNVPASYRKSLIFDVKKVKGRDISDTARTLDIKFFPSSTVTKEECTSDLNLSSHLNRDKREFSYDEKIAETLAAGIYRVKDNENGICLYIGVPYIPSPVPRDYLPAGDYVFRASFVYYQDGMEKETVIGGSTVTVGENQQYEIDTVFPFPETFSPGAGASQLRLRSYLSIPYYDNPLIGMGLGILGSVSFDVSLVAGQSAATTVTFLSGSNEGRTFEAVYNPDFLTGDDSNVLRLPEGVTASLNDRYTIGNIIKGKVPDNYFSKDDKELTLNGVVQKRLMLPEGIPYVDAYRYSPTGERINIGDERYDNPDNVEMPVEEAIEEIVIFEDEYPKYIGSTTVVPDPTWEDEKVDDKPTSNKYPIYTFKDNGLKNFTKDFLLDELHLIFQTGKLAGLDFALNLKESDNTGTTFEIIRNEDYGRALPDDVLFPQAAHMEDGEEVPADTYVLYGFDPAFISEQMMPESEQELLETTKKYVKKSMIDPSTYDCEMAADFIYNEGNIRTYEVGAKVNLINKAFFPEGRQSRIIGFEWPLDIPYDHPIYTVGETAAYSRIGEIESKLDNLTYKGQTYYGSVVGGGGTSIYVIGVNDKTLPSDRNVFSSKKSLATFLNKTQEETMDYLIRLLGGVITDNIESQNFISGALGTGFLVKRDPKTGRSYAEFDEIYVRLKAVFESLTIKELLSLGGEILLTLASIECTKVEKISVASVYDSSGARLYDSDNAALYVPVATGGVYRCYFTADDGEKAIINQFTAGDMAQCRQFNIKAGVYENVANRYYWRYVLSVGENYIDLSVDDCEEGSDIPQAGDKIIQLGNKTDPARQNAILLSAYGLTAPTIQMLQGIDSYTLEGKAVKEEGFDQETQQFYSNNYGRSYTGSRDKSNYIQYTPERGVEVRGTVTLETPEGKVWRVDSSDGVNYIGDLNGKHIELNPNTCDMKIYNDDGKIVNVFEGNNYRSVDDLYAGNIPSVTIINNRPLLTVPGSDNTVMSDEKEVNIIKEDYFYADSLLTMNFNFSFVSQNYTGATGAASCTTGYELHLLSYTDINSDPILDYILRQDERSEPGTTTIHYTEQTKTINPGLYYRLVFKLYASVSANGVSSMAEVTIIDISVSFSKSGYISRFFANGMSLGTSTDNIFAVFNKRNALLGNYIQAEMHNKDVGFRILAQKLLAKQNPHGFSNEIPWGMVPRIVASGKAKCSSSFASFAQATIFDNSSLSISRHSKGRFLITLPSEWSKYELDKSGYVMVTGYGYVEGGSRPVSATVTDFIANSFFVVLSDGGAPCDADGGFYFEIKVY</sequence>